<proteinExistence type="predicted"/>
<name>A0AAV7RZA9_PLEWA</name>
<evidence type="ECO:0000313" key="2">
    <source>
        <dbReference type="Proteomes" id="UP001066276"/>
    </source>
</evidence>
<gene>
    <name evidence="1" type="ORF">NDU88_009746</name>
</gene>
<reference evidence="1" key="1">
    <citation type="journal article" date="2022" name="bioRxiv">
        <title>Sequencing and chromosome-scale assembly of the giantPleurodeles waltlgenome.</title>
        <authorList>
            <person name="Brown T."/>
            <person name="Elewa A."/>
            <person name="Iarovenko S."/>
            <person name="Subramanian E."/>
            <person name="Araus A.J."/>
            <person name="Petzold A."/>
            <person name="Susuki M."/>
            <person name="Suzuki K.-i.T."/>
            <person name="Hayashi T."/>
            <person name="Toyoda A."/>
            <person name="Oliveira C."/>
            <person name="Osipova E."/>
            <person name="Leigh N.D."/>
            <person name="Simon A."/>
            <person name="Yun M.H."/>
        </authorList>
    </citation>
    <scope>NUCLEOTIDE SEQUENCE</scope>
    <source>
        <strain evidence="1">20211129_DDA</strain>
        <tissue evidence="1">Liver</tissue>
    </source>
</reference>
<protein>
    <submittedName>
        <fullName evidence="1">Uncharacterized protein</fullName>
    </submittedName>
</protein>
<organism evidence="1 2">
    <name type="scientific">Pleurodeles waltl</name>
    <name type="common">Iberian ribbed newt</name>
    <dbReference type="NCBI Taxonomy" id="8319"/>
    <lineage>
        <taxon>Eukaryota</taxon>
        <taxon>Metazoa</taxon>
        <taxon>Chordata</taxon>
        <taxon>Craniata</taxon>
        <taxon>Vertebrata</taxon>
        <taxon>Euteleostomi</taxon>
        <taxon>Amphibia</taxon>
        <taxon>Batrachia</taxon>
        <taxon>Caudata</taxon>
        <taxon>Salamandroidea</taxon>
        <taxon>Salamandridae</taxon>
        <taxon>Pleurodelinae</taxon>
        <taxon>Pleurodeles</taxon>
    </lineage>
</organism>
<dbReference type="EMBL" id="JANPWB010000009">
    <property type="protein sequence ID" value="KAJ1157031.1"/>
    <property type="molecule type" value="Genomic_DNA"/>
</dbReference>
<dbReference type="AlphaFoldDB" id="A0AAV7RZA9"/>
<sequence>MQRCNHLAELWREVAMRLPSRIEVPDHLTSKVSVPEFQAMVEIRSRGPSMSKPDFLARAWSLCPQNKDGHQGYDRAGFARDAAVTRVTNFAMLV</sequence>
<keyword evidence="2" id="KW-1185">Reference proteome</keyword>
<comment type="caution">
    <text evidence="1">The sequence shown here is derived from an EMBL/GenBank/DDBJ whole genome shotgun (WGS) entry which is preliminary data.</text>
</comment>
<evidence type="ECO:0000313" key="1">
    <source>
        <dbReference type="EMBL" id="KAJ1157031.1"/>
    </source>
</evidence>
<dbReference type="Proteomes" id="UP001066276">
    <property type="component" value="Chromosome 5"/>
</dbReference>
<accession>A0AAV7RZA9</accession>